<evidence type="ECO:0000256" key="2">
    <source>
        <dbReference type="ARBA" id="ARBA00022705"/>
    </source>
</evidence>
<evidence type="ECO:0000313" key="6">
    <source>
        <dbReference type="Proteomes" id="UP000826195"/>
    </source>
</evidence>
<feature type="domain" description="DNA polymerase alpha/delta/epsilon subunit B" evidence="3">
    <location>
        <begin position="197"/>
        <end position="414"/>
    </location>
</feature>
<evidence type="ECO:0000259" key="3">
    <source>
        <dbReference type="Pfam" id="PF04042"/>
    </source>
</evidence>
<dbReference type="InterPro" id="IPR007185">
    <property type="entry name" value="DNA_pol_a/d/e_bsu"/>
</dbReference>
<comment type="caution">
    <text evidence="5">The sequence shown here is derived from an EMBL/GenBank/DDBJ whole genome shotgun (WGS) entry which is preliminary data.</text>
</comment>
<dbReference type="GO" id="GO:0006271">
    <property type="term" value="P:DNA strand elongation involved in DNA replication"/>
    <property type="evidence" value="ECO:0007669"/>
    <property type="project" value="TreeGrafter"/>
</dbReference>
<dbReference type="Gene3D" id="3.60.21.50">
    <property type="match status" value="1"/>
</dbReference>
<dbReference type="GO" id="GO:0043625">
    <property type="term" value="C:delta DNA polymerase complex"/>
    <property type="evidence" value="ECO:0007669"/>
    <property type="project" value="TreeGrafter"/>
</dbReference>
<name>A0AAV7IX90_COTGL</name>
<sequence length="457" mass="51350">MSEFSAMDNAEIKIERTSIEFEDFKKFIIGDRKFDKQYSNIYIARLRALKNILENKSKEKWGQYQVKTISQLGDDDDDESKAEKLVILIGIIYKHQELKPSILKELSDELQLIPQLSRSNYSSEKDQLFLEDEMLRVKLVGSDLNHKEMVTGLICGVLGYQSSGGIFNVKDYCVPGICPQASECSPLMFPSEDKILILLLSGLDLSGNPDSLHYQLLSEWISGMAGNNQVQENSAFIAQVIIAGNSIKGSVETYTHKGYVDSKNKFTATTTKTILATRRFDTLLSEIVSTSNVILMPGQFDPSNHSIPQQPFHPSILPLSFRYKSLYAATNPWIGKIGSRILAGSSGQPIEDIMKVANLNEYSPIDWLEKSLYWRHFAPTAPDTLAAYPYVETDPFIMDECPDIYFVGNTNEYATKCVTGDQGQTVRLICIPKFSKTHTAVVVDLLSLDTWPITFQN</sequence>
<gene>
    <name evidence="5" type="ORF">KQX54_003829</name>
</gene>
<dbReference type="PANTHER" id="PTHR10416:SF0">
    <property type="entry name" value="DNA POLYMERASE DELTA SUBUNIT 2"/>
    <property type="match status" value="1"/>
</dbReference>
<dbReference type="Proteomes" id="UP000826195">
    <property type="component" value="Unassembled WGS sequence"/>
</dbReference>
<feature type="domain" description="DNA polymerase delta subunit OB-fold" evidence="4">
    <location>
        <begin position="37"/>
        <end position="172"/>
    </location>
</feature>
<dbReference type="Pfam" id="PF18018">
    <property type="entry name" value="DNA_pol_D_N"/>
    <property type="match status" value="1"/>
</dbReference>
<keyword evidence="2" id="KW-0235">DNA replication</keyword>
<dbReference type="GO" id="GO:0003677">
    <property type="term" value="F:DNA binding"/>
    <property type="evidence" value="ECO:0007669"/>
    <property type="project" value="InterPro"/>
</dbReference>
<dbReference type="InterPro" id="IPR024826">
    <property type="entry name" value="DNA_pol_delta/II_ssu"/>
</dbReference>
<reference evidence="5 6" key="1">
    <citation type="journal article" date="2021" name="J. Hered.">
        <title>A chromosome-level genome assembly of the parasitoid wasp, Cotesia glomerata (Hymenoptera: Braconidae).</title>
        <authorList>
            <person name="Pinto B.J."/>
            <person name="Weis J.J."/>
            <person name="Gamble T."/>
            <person name="Ode P.J."/>
            <person name="Paul R."/>
            <person name="Zaspel J.M."/>
        </authorList>
    </citation>
    <scope>NUCLEOTIDE SEQUENCE [LARGE SCALE GENOMIC DNA]</scope>
    <source>
        <strain evidence="5">CgM1</strain>
    </source>
</reference>
<dbReference type="Pfam" id="PF04042">
    <property type="entry name" value="DNA_pol_E_B"/>
    <property type="match status" value="1"/>
</dbReference>
<keyword evidence="6" id="KW-1185">Reference proteome</keyword>
<organism evidence="5 6">
    <name type="scientific">Cotesia glomerata</name>
    <name type="common">Lepidopteran parasitic wasp</name>
    <name type="synonym">Apanteles glomeratus</name>
    <dbReference type="NCBI Taxonomy" id="32391"/>
    <lineage>
        <taxon>Eukaryota</taxon>
        <taxon>Metazoa</taxon>
        <taxon>Ecdysozoa</taxon>
        <taxon>Arthropoda</taxon>
        <taxon>Hexapoda</taxon>
        <taxon>Insecta</taxon>
        <taxon>Pterygota</taxon>
        <taxon>Neoptera</taxon>
        <taxon>Endopterygota</taxon>
        <taxon>Hymenoptera</taxon>
        <taxon>Apocrita</taxon>
        <taxon>Ichneumonoidea</taxon>
        <taxon>Braconidae</taxon>
        <taxon>Microgastrinae</taxon>
        <taxon>Cotesia</taxon>
    </lineage>
</organism>
<proteinExistence type="inferred from homology"/>
<dbReference type="InterPro" id="IPR040663">
    <property type="entry name" value="DNA_pol_D_N"/>
</dbReference>
<evidence type="ECO:0008006" key="7">
    <source>
        <dbReference type="Google" id="ProtNLM"/>
    </source>
</evidence>
<dbReference type="Gene3D" id="2.40.50.430">
    <property type="match status" value="1"/>
</dbReference>
<comment type="similarity">
    <text evidence="1">Belongs to the DNA polymerase delta/II small subunit family.</text>
</comment>
<dbReference type="EMBL" id="JAHXZJ010000374">
    <property type="protein sequence ID" value="KAH0560364.1"/>
    <property type="molecule type" value="Genomic_DNA"/>
</dbReference>
<protein>
    <recommendedName>
        <fullName evidence="7">DNA polymerase delta small subunit</fullName>
    </recommendedName>
</protein>
<accession>A0AAV7IX90</accession>
<dbReference type="PANTHER" id="PTHR10416">
    <property type="entry name" value="DNA POLYMERASE DELTA SUBUNIT 2"/>
    <property type="match status" value="1"/>
</dbReference>
<dbReference type="AlphaFoldDB" id="A0AAV7IX90"/>
<evidence type="ECO:0000256" key="1">
    <source>
        <dbReference type="ARBA" id="ARBA00006035"/>
    </source>
</evidence>
<evidence type="ECO:0000259" key="4">
    <source>
        <dbReference type="Pfam" id="PF18018"/>
    </source>
</evidence>
<evidence type="ECO:0000313" key="5">
    <source>
        <dbReference type="EMBL" id="KAH0560364.1"/>
    </source>
</evidence>